<comment type="similarity">
    <text evidence="6">Belongs to the AP2/ERF transcription factor family. ERF subfamily.</text>
</comment>
<evidence type="ECO:0000256" key="3">
    <source>
        <dbReference type="ARBA" id="ARBA00023125"/>
    </source>
</evidence>
<dbReference type="InterPro" id="IPR016177">
    <property type="entry name" value="DNA-bd_dom_sf"/>
</dbReference>
<dbReference type="GO" id="GO:0003677">
    <property type="term" value="F:DNA binding"/>
    <property type="evidence" value="ECO:0007669"/>
    <property type="project" value="UniProtKB-KW"/>
</dbReference>
<evidence type="ECO:0000256" key="2">
    <source>
        <dbReference type="ARBA" id="ARBA00023015"/>
    </source>
</evidence>
<dbReference type="GO" id="GO:0009873">
    <property type="term" value="P:ethylene-activated signaling pathway"/>
    <property type="evidence" value="ECO:0007669"/>
    <property type="project" value="InterPro"/>
</dbReference>
<dbReference type="SMART" id="SM00380">
    <property type="entry name" value="AP2"/>
    <property type="match status" value="1"/>
</dbReference>
<keyword evidence="4" id="KW-0804">Transcription</keyword>
<dbReference type="AlphaFoldDB" id="A0A9D4XMZ3"/>
<dbReference type="Pfam" id="PF00847">
    <property type="entry name" value="AP2"/>
    <property type="match status" value="1"/>
</dbReference>
<dbReference type="CDD" id="cd00018">
    <property type="entry name" value="AP2"/>
    <property type="match status" value="1"/>
</dbReference>
<keyword evidence="2" id="KW-0805">Transcription regulation</keyword>
<accession>A0A9D4XMZ3</accession>
<evidence type="ECO:0000256" key="4">
    <source>
        <dbReference type="ARBA" id="ARBA00023163"/>
    </source>
</evidence>
<gene>
    <name evidence="8" type="ORF">KIW84_046342</name>
</gene>
<dbReference type="GO" id="GO:0003700">
    <property type="term" value="F:DNA-binding transcription factor activity"/>
    <property type="evidence" value="ECO:0007669"/>
    <property type="project" value="InterPro"/>
</dbReference>
<proteinExistence type="inferred from homology"/>
<comment type="subcellular location">
    <subcellularLocation>
        <location evidence="1">Nucleus</location>
    </subcellularLocation>
</comment>
<dbReference type="FunFam" id="3.30.730.10:FF:000001">
    <property type="entry name" value="Ethylene-responsive transcription factor 2"/>
    <property type="match status" value="1"/>
</dbReference>
<dbReference type="InterPro" id="IPR036955">
    <property type="entry name" value="AP2/ERF_dom_sf"/>
</dbReference>
<name>A0A9D4XMZ3_PEA</name>
<dbReference type="OrthoDB" id="552345at2759"/>
<feature type="domain" description="AP2/ERF" evidence="7">
    <location>
        <begin position="84"/>
        <end position="142"/>
    </location>
</feature>
<dbReference type="PANTHER" id="PTHR31190">
    <property type="entry name" value="DNA-BINDING DOMAIN"/>
    <property type="match status" value="1"/>
</dbReference>
<keyword evidence="5" id="KW-0539">Nucleus</keyword>
<dbReference type="EMBL" id="JAMSHJ010000004">
    <property type="protein sequence ID" value="KAI5423327.1"/>
    <property type="molecule type" value="Genomic_DNA"/>
</dbReference>
<evidence type="ECO:0000256" key="1">
    <source>
        <dbReference type="ARBA" id="ARBA00004123"/>
    </source>
</evidence>
<dbReference type="Gene3D" id="3.30.730.10">
    <property type="entry name" value="AP2/ERF domain"/>
    <property type="match status" value="1"/>
</dbReference>
<evidence type="ECO:0000313" key="9">
    <source>
        <dbReference type="Proteomes" id="UP001058974"/>
    </source>
</evidence>
<evidence type="ECO:0000256" key="5">
    <source>
        <dbReference type="ARBA" id="ARBA00023242"/>
    </source>
</evidence>
<evidence type="ECO:0000259" key="7">
    <source>
        <dbReference type="PROSITE" id="PS51032"/>
    </source>
</evidence>
<sequence length="189" mass="20836">MNLEATTLESDLAFLDSIQRYLLNDHHDFSPLAAVSAASHGVAPSSPTNSGSTSSGSTLTTLHCDIANAPLMHRETHAPPCWQKYKGVRRRPWGKFAAEIRDPKKNGGRVWLGTFQSAEDAALAYDRAAFNMRGSKAKVNFPHLIGSDVSEPMRVTGKRRELEQCSSSRVVLEPKRKISRVSVYNNTLL</sequence>
<dbReference type="SUPFAM" id="SSF54171">
    <property type="entry name" value="DNA-binding domain"/>
    <property type="match status" value="1"/>
</dbReference>
<dbReference type="Proteomes" id="UP001058974">
    <property type="component" value="Chromosome 4"/>
</dbReference>
<dbReference type="PRINTS" id="PR00367">
    <property type="entry name" value="ETHRSPELEMNT"/>
</dbReference>
<reference evidence="8 9" key="1">
    <citation type="journal article" date="2022" name="Nat. Genet.">
        <title>Improved pea reference genome and pan-genome highlight genomic features and evolutionary characteristics.</title>
        <authorList>
            <person name="Yang T."/>
            <person name="Liu R."/>
            <person name="Luo Y."/>
            <person name="Hu S."/>
            <person name="Wang D."/>
            <person name="Wang C."/>
            <person name="Pandey M.K."/>
            <person name="Ge S."/>
            <person name="Xu Q."/>
            <person name="Li N."/>
            <person name="Li G."/>
            <person name="Huang Y."/>
            <person name="Saxena R.K."/>
            <person name="Ji Y."/>
            <person name="Li M."/>
            <person name="Yan X."/>
            <person name="He Y."/>
            <person name="Liu Y."/>
            <person name="Wang X."/>
            <person name="Xiang C."/>
            <person name="Varshney R.K."/>
            <person name="Ding H."/>
            <person name="Gao S."/>
            <person name="Zong X."/>
        </authorList>
    </citation>
    <scope>NUCLEOTIDE SEQUENCE [LARGE SCALE GENOMIC DNA]</scope>
    <source>
        <strain evidence="8 9">cv. Zhongwan 6</strain>
    </source>
</reference>
<dbReference type="InterPro" id="IPR044808">
    <property type="entry name" value="ERF_plant"/>
</dbReference>
<evidence type="ECO:0000256" key="6">
    <source>
        <dbReference type="ARBA" id="ARBA00024343"/>
    </source>
</evidence>
<protein>
    <recommendedName>
        <fullName evidence="7">AP2/ERF domain-containing protein</fullName>
    </recommendedName>
</protein>
<dbReference type="InterPro" id="IPR001471">
    <property type="entry name" value="AP2/ERF_dom"/>
</dbReference>
<organism evidence="8 9">
    <name type="scientific">Pisum sativum</name>
    <name type="common">Garden pea</name>
    <name type="synonym">Lathyrus oleraceus</name>
    <dbReference type="NCBI Taxonomy" id="3888"/>
    <lineage>
        <taxon>Eukaryota</taxon>
        <taxon>Viridiplantae</taxon>
        <taxon>Streptophyta</taxon>
        <taxon>Embryophyta</taxon>
        <taxon>Tracheophyta</taxon>
        <taxon>Spermatophyta</taxon>
        <taxon>Magnoliopsida</taxon>
        <taxon>eudicotyledons</taxon>
        <taxon>Gunneridae</taxon>
        <taxon>Pentapetalae</taxon>
        <taxon>rosids</taxon>
        <taxon>fabids</taxon>
        <taxon>Fabales</taxon>
        <taxon>Fabaceae</taxon>
        <taxon>Papilionoideae</taxon>
        <taxon>50 kb inversion clade</taxon>
        <taxon>NPAAA clade</taxon>
        <taxon>Hologalegina</taxon>
        <taxon>IRL clade</taxon>
        <taxon>Fabeae</taxon>
        <taxon>Lathyrus</taxon>
    </lineage>
</organism>
<dbReference type="PROSITE" id="PS51032">
    <property type="entry name" value="AP2_ERF"/>
    <property type="match status" value="1"/>
</dbReference>
<keyword evidence="9" id="KW-1185">Reference proteome</keyword>
<comment type="caution">
    <text evidence="8">The sequence shown here is derived from an EMBL/GenBank/DDBJ whole genome shotgun (WGS) entry which is preliminary data.</text>
</comment>
<evidence type="ECO:0000313" key="8">
    <source>
        <dbReference type="EMBL" id="KAI5423327.1"/>
    </source>
</evidence>
<dbReference type="Gramene" id="Psat04G0634200-T1">
    <property type="protein sequence ID" value="KAI5423327.1"/>
    <property type="gene ID" value="KIW84_046342"/>
</dbReference>
<dbReference type="PANTHER" id="PTHR31190:SF102">
    <property type="entry name" value="AP2_ERF DOMAIN-CONTAINING PROTEIN"/>
    <property type="match status" value="1"/>
</dbReference>
<keyword evidence="3" id="KW-0238">DNA-binding</keyword>
<dbReference type="GO" id="GO:0005634">
    <property type="term" value="C:nucleus"/>
    <property type="evidence" value="ECO:0007669"/>
    <property type="project" value="UniProtKB-SubCell"/>
</dbReference>